<dbReference type="EMBL" id="CP017147">
    <property type="protein sequence ID" value="AOO80790.1"/>
    <property type="molecule type" value="Genomic_DNA"/>
</dbReference>
<reference evidence="1 2" key="1">
    <citation type="journal article" date="2015" name="Antonie Van Leeuwenhoek">
        <title>Bosea vaviloviae sp. nov., a new species of slow-growing rhizobia isolated from nodules of the relict species Vavilovia formosa (Stev.) Fed.</title>
        <authorList>
            <person name="Safronova V.I."/>
            <person name="Kuznetsova I.G."/>
            <person name="Sazanova A.L."/>
            <person name="Kimeklis A.K."/>
            <person name="Belimov A.A."/>
            <person name="Andronov E.E."/>
            <person name="Pinaev A.G."/>
            <person name="Chizhevskaya E.P."/>
            <person name="Pukhaev A.R."/>
            <person name="Popov K.P."/>
            <person name="Willems A."/>
            <person name="Tikhonovich I.A."/>
        </authorList>
    </citation>
    <scope>NUCLEOTIDE SEQUENCE [LARGE SCALE GENOMIC DNA]</scope>
    <source>
        <strain evidence="1 2">Vaf18</strain>
    </source>
</reference>
<gene>
    <name evidence="1" type="ORF">BHK69_10240</name>
</gene>
<proteinExistence type="predicted"/>
<keyword evidence="2" id="KW-1185">Reference proteome</keyword>
<dbReference type="KEGG" id="bvv:BHK69_10240"/>
<protein>
    <submittedName>
        <fullName evidence="1">Uncharacterized protein</fullName>
    </submittedName>
</protein>
<evidence type="ECO:0000313" key="2">
    <source>
        <dbReference type="Proteomes" id="UP000094969"/>
    </source>
</evidence>
<sequence>MAGGKGGSLLGGSLIGGIIAPVTASISKVSVLNNVSVLSGNNIANNVGNGNKVNVIAPVKAVVGGLLGGLGRGGRGGHGCGCN</sequence>
<dbReference type="AlphaFoldDB" id="A0A1D7U096"/>
<accession>A0A1D7U096</accession>
<organism evidence="1 2">
    <name type="scientific">Bosea vaviloviae</name>
    <dbReference type="NCBI Taxonomy" id="1526658"/>
    <lineage>
        <taxon>Bacteria</taxon>
        <taxon>Pseudomonadati</taxon>
        <taxon>Pseudomonadota</taxon>
        <taxon>Alphaproteobacteria</taxon>
        <taxon>Hyphomicrobiales</taxon>
        <taxon>Boseaceae</taxon>
        <taxon>Bosea</taxon>
    </lineage>
</organism>
<dbReference type="Proteomes" id="UP000094969">
    <property type="component" value="Chromosome"/>
</dbReference>
<evidence type="ECO:0000313" key="1">
    <source>
        <dbReference type="EMBL" id="AOO80790.1"/>
    </source>
</evidence>
<name>A0A1D7U096_9HYPH</name>